<evidence type="ECO:0000313" key="1">
    <source>
        <dbReference type="EMBL" id="CAE7103192.1"/>
    </source>
</evidence>
<sequence length="142" mass="16412">MDAWCGHTMAGQPKERCRFARQHTPNIDRVLEILLRLVRSKRATARSGGGNEGGGQQQTHSRLFTHCRDLEELEAVVVAAFRKCVMLKHPKDRKRTVVWIRPILFTSVDFLRITRWLGSKSHPTWYRLVNCPDICYSPPKDT</sequence>
<organism evidence="1 2">
    <name type="scientific">Rhizoctonia solani</name>
    <dbReference type="NCBI Taxonomy" id="456999"/>
    <lineage>
        <taxon>Eukaryota</taxon>
        <taxon>Fungi</taxon>
        <taxon>Dikarya</taxon>
        <taxon>Basidiomycota</taxon>
        <taxon>Agaricomycotina</taxon>
        <taxon>Agaricomycetes</taxon>
        <taxon>Cantharellales</taxon>
        <taxon>Ceratobasidiaceae</taxon>
        <taxon>Rhizoctonia</taxon>
    </lineage>
</organism>
<dbReference type="AlphaFoldDB" id="A0A8H3DY42"/>
<protein>
    <submittedName>
        <fullName evidence="1">Uncharacterized protein</fullName>
    </submittedName>
</protein>
<dbReference type="Proteomes" id="UP000663827">
    <property type="component" value="Unassembled WGS sequence"/>
</dbReference>
<evidence type="ECO:0000313" key="2">
    <source>
        <dbReference type="Proteomes" id="UP000663827"/>
    </source>
</evidence>
<proteinExistence type="predicted"/>
<accession>A0A8H3DY42</accession>
<dbReference type="EMBL" id="CAJNJQ010000838">
    <property type="protein sequence ID" value="CAE7103192.1"/>
    <property type="molecule type" value="Genomic_DNA"/>
</dbReference>
<comment type="caution">
    <text evidence="1">The sequence shown here is derived from an EMBL/GenBank/DDBJ whole genome shotgun (WGS) entry which is preliminary data.</text>
</comment>
<reference evidence="1" key="1">
    <citation type="submission" date="2021-01" db="EMBL/GenBank/DDBJ databases">
        <authorList>
            <person name="Kaushik A."/>
        </authorList>
    </citation>
    <scope>NUCLEOTIDE SEQUENCE</scope>
    <source>
        <strain evidence="1">AG5</strain>
    </source>
</reference>
<name>A0A8H3DY42_9AGAM</name>
<gene>
    <name evidence="1" type="ORF">RDB_LOCUS42291</name>
</gene>